<dbReference type="Proteomes" id="UP000218944">
    <property type="component" value="Unassembled WGS sequence"/>
</dbReference>
<evidence type="ECO:0000256" key="1">
    <source>
        <dbReference type="SAM" id="MobiDB-lite"/>
    </source>
</evidence>
<dbReference type="EMBL" id="NSJV01000223">
    <property type="protein sequence ID" value="PAU48723.1"/>
    <property type="molecule type" value="Genomic_DNA"/>
</dbReference>
<gene>
    <name evidence="2" type="ORF">CK936_11780</name>
</gene>
<accession>A0A2A2D8B6</accession>
<evidence type="ECO:0000313" key="3">
    <source>
        <dbReference type="Proteomes" id="UP000218944"/>
    </source>
</evidence>
<comment type="caution">
    <text evidence="2">The sequence shown here is derived from an EMBL/GenBank/DDBJ whole genome shotgun (WGS) entry which is preliminary data.</text>
</comment>
<keyword evidence="3" id="KW-1185">Reference proteome</keyword>
<sequence length="98" mass="10684">MLPVNPVDEFSGLSVRQSVQFSFLATHHAPLYEQHLFGRFPGRSDAGDSGALSVGIVACGARPCIRALAAYRVRQSRSESPGVPHDEAFRRVFGRDEA</sequence>
<feature type="compositionally biased region" description="Basic and acidic residues" evidence="1">
    <location>
        <begin position="84"/>
        <end position="98"/>
    </location>
</feature>
<dbReference type="AlphaFoldDB" id="A0A2A2D8B6"/>
<organism evidence="2 3">
    <name type="scientific">Streptomyces albireticuli</name>
    <dbReference type="NCBI Taxonomy" id="1940"/>
    <lineage>
        <taxon>Bacteria</taxon>
        <taxon>Bacillati</taxon>
        <taxon>Actinomycetota</taxon>
        <taxon>Actinomycetes</taxon>
        <taxon>Kitasatosporales</taxon>
        <taxon>Streptomycetaceae</taxon>
        <taxon>Streptomyces</taxon>
    </lineage>
</organism>
<name>A0A2A2D8B6_9ACTN</name>
<evidence type="ECO:0000313" key="2">
    <source>
        <dbReference type="EMBL" id="PAU48723.1"/>
    </source>
</evidence>
<proteinExistence type="predicted"/>
<protein>
    <submittedName>
        <fullName evidence="2">Uncharacterized protein</fullName>
    </submittedName>
</protein>
<reference evidence="2 3" key="1">
    <citation type="submission" date="2017-08" db="EMBL/GenBank/DDBJ databases">
        <title>Genome sequence of Streptomyces albireticuli NRRL B-1670.</title>
        <authorList>
            <person name="Graham D.E."/>
            <person name="Mahan K.M."/>
            <person name="Klingeman D.M."/>
            <person name="Hettich R.L."/>
            <person name="Parry R.J."/>
            <person name="Spain J.C."/>
        </authorList>
    </citation>
    <scope>NUCLEOTIDE SEQUENCE [LARGE SCALE GENOMIC DNA]</scope>
    <source>
        <strain evidence="2 3">NRRL B-1670</strain>
    </source>
</reference>
<feature type="region of interest" description="Disordered" evidence="1">
    <location>
        <begin position="76"/>
        <end position="98"/>
    </location>
</feature>